<dbReference type="PANTHER" id="PTHR12147:SF58">
    <property type="entry name" value="VACUOLAR MEMBRANE PROTEASE"/>
    <property type="match status" value="1"/>
</dbReference>
<evidence type="ECO:0000259" key="10">
    <source>
        <dbReference type="Pfam" id="PF04389"/>
    </source>
</evidence>
<evidence type="ECO:0000256" key="7">
    <source>
        <dbReference type="ARBA" id="ARBA00023180"/>
    </source>
</evidence>
<gene>
    <name evidence="11" type="ORF">KXJ69_03435</name>
</gene>
<comment type="subcellular location">
    <subcellularLocation>
        <location evidence="2">Vacuole membrane</location>
        <topology evidence="2">Multi-pass membrane protein</topology>
    </subcellularLocation>
</comment>
<dbReference type="EMBL" id="JAHWDP010000001">
    <property type="protein sequence ID" value="MBW2937143.1"/>
    <property type="molecule type" value="Genomic_DNA"/>
</dbReference>
<evidence type="ECO:0000256" key="6">
    <source>
        <dbReference type="ARBA" id="ARBA00022989"/>
    </source>
</evidence>
<feature type="transmembrane region" description="Helical" evidence="9">
    <location>
        <begin position="480"/>
        <end position="498"/>
    </location>
</feature>
<evidence type="ECO:0000256" key="3">
    <source>
        <dbReference type="ARBA" id="ARBA00010918"/>
    </source>
</evidence>
<name>A0A9X1JWL6_9FLAO</name>
<sequence length="784" mass="88750">MKRSQASLSLLLLIGLIYYSFYSLMPREGTPATLPETEFSTERALIPLKEIAKAPHYIGTEENIRVREYLIEQLKVLGLQPETQEGYILNEKWGGMDKPVNILAKIEGIEKGKALLIFSHYDSALVPSPGASDAGSGVVTILETIRAFNASGKQPKNDIIILFTDGEEVGLDGAKLFVREHPWAKNVGLALNFEARGSGGPSNMIVETNQGNKNLIQGFIEANPEYPVASSLMYSIYKMLPNDTDSTVLREEGDIDGLFFAFIDDHFDYHTANDNYERLDRKTLQHQGSYLLPLMHYFSNADLSQIKSEEDYVYVNIPFVKMISYPFSWVLPMAIGAFVIFIILIFYGLKNGRLSGQYITKGFVPFLLSLVISGLAGYFGWELILKLYPRYEEIQHGFTYNGHTYIAFFVVVTLAITFGFYTKFSKRIHPSNLLIAPLFFWLLINIGVAIYLKGAAFFVIPVFFALLSLWILIRQEFPNLLLMLLLAVPAVFIFSPLIQFFPVGLGLEMLLISCVFTVLLFGLLLTVIGFYKYKKLFSALFIILAIGFFISAHFNSQWTETTQKPNSLIYYQDTDAQKAYWVTYDNILDDWTRGYLGDNPKEASNYVESAAGSKYNTGYTFASEAPFKDIPKFDAFVNTDTILGEERSVSFTIYPKREVDVIRLYADKSIVFNSLSYNGKSVAKDSTGKVYSNRVNNGLISYYVSPNDTLQVNYSVPKDVEVTFNVLEYSFDLMKNPQFTMAERPKNTMTKPFVFTDAIVMKRLIDRQTLQKRVVDTLKTVADE</sequence>
<keyword evidence="9" id="KW-0472">Membrane</keyword>
<comment type="function">
    <text evidence="1">May be involved in vacuolar sorting and osmoregulation.</text>
</comment>
<proteinExistence type="inferred from homology"/>
<comment type="caution">
    <text evidence="11">The sequence shown here is derived from an EMBL/GenBank/DDBJ whole genome shotgun (WGS) entry which is preliminary data.</text>
</comment>
<evidence type="ECO:0000313" key="12">
    <source>
        <dbReference type="Proteomes" id="UP001138686"/>
    </source>
</evidence>
<keyword evidence="9" id="KW-0812">Transmembrane</keyword>
<dbReference type="Pfam" id="PF04389">
    <property type="entry name" value="Peptidase_M28"/>
    <property type="match status" value="1"/>
</dbReference>
<evidence type="ECO:0000256" key="9">
    <source>
        <dbReference type="SAM" id="Phobius"/>
    </source>
</evidence>
<feature type="transmembrane region" description="Helical" evidence="9">
    <location>
        <begin position="536"/>
        <end position="554"/>
    </location>
</feature>
<evidence type="ECO:0000256" key="5">
    <source>
        <dbReference type="ARBA" id="ARBA00022554"/>
    </source>
</evidence>
<keyword evidence="12" id="KW-1185">Reference proteome</keyword>
<organism evidence="11 12">
    <name type="scientific">Halomarinibacterium sedimenti</name>
    <dbReference type="NCBI Taxonomy" id="2857106"/>
    <lineage>
        <taxon>Bacteria</taxon>
        <taxon>Pseudomonadati</taxon>
        <taxon>Bacteroidota</taxon>
        <taxon>Flavobacteriia</taxon>
        <taxon>Flavobacteriales</taxon>
        <taxon>Flavobacteriaceae</taxon>
        <taxon>Halomarinibacterium</taxon>
    </lineage>
</organism>
<evidence type="ECO:0000256" key="8">
    <source>
        <dbReference type="ARBA" id="ARBA00031512"/>
    </source>
</evidence>
<feature type="transmembrane region" description="Helical" evidence="9">
    <location>
        <begin position="433"/>
        <end position="450"/>
    </location>
</feature>
<reference evidence="11" key="1">
    <citation type="submission" date="2021-07" db="EMBL/GenBank/DDBJ databases">
        <title>Aureisphaera sp. CAU 1614 isolated from sea sediment.</title>
        <authorList>
            <person name="Kim W."/>
        </authorList>
    </citation>
    <scope>NUCLEOTIDE SEQUENCE</scope>
    <source>
        <strain evidence="11">CAU 1614</strain>
    </source>
</reference>
<dbReference type="InterPro" id="IPR007484">
    <property type="entry name" value="Peptidase_M28"/>
</dbReference>
<feature type="transmembrane region" description="Helical" evidence="9">
    <location>
        <begin position="362"/>
        <end position="384"/>
    </location>
</feature>
<feature type="transmembrane region" description="Helical" evidence="9">
    <location>
        <begin position="456"/>
        <end position="473"/>
    </location>
</feature>
<dbReference type="GO" id="GO:0008235">
    <property type="term" value="F:metalloexopeptidase activity"/>
    <property type="evidence" value="ECO:0007669"/>
    <property type="project" value="InterPro"/>
</dbReference>
<dbReference type="GO" id="GO:0006508">
    <property type="term" value="P:proteolysis"/>
    <property type="evidence" value="ECO:0007669"/>
    <property type="project" value="InterPro"/>
</dbReference>
<accession>A0A9X1JWL6</accession>
<dbReference type="RefSeq" id="WP_219051302.1">
    <property type="nucleotide sequence ID" value="NZ_JAHWDP010000001.1"/>
</dbReference>
<evidence type="ECO:0000256" key="2">
    <source>
        <dbReference type="ARBA" id="ARBA00004128"/>
    </source>
</evidence>
<evidence type="ECO:0000313" key="11">
    <source>
        <dbReference type="EMBL" id="MBW2937143.1"/>
    </source>
</evidence>
<feature type="transmembrane region" description="Helical" evidence="9">
    <location>
        <begin position="510"/>
        <end position="531"/>
    </location>
</feature>
<feature type="domain" description="Peptidase M28" evidence="10">
    <location>
        <begin position="101"/>
        <end position="293"/>
    </location>
</feature>
<dbReference type="AlphaFoldDB" id="A0A9X1JWL6"/>
<feature type="transmembrane region" description="Helical" evidence="9">
    <location>
        <begin position="404"/>
        <end position="421"/>
    </location>
</feature>
<evidence type="ECO:0000256" key="4">
    <source>
        <dbReference type="ARBA" id="ARBA00017435"/>
    </source>
</evidence>
<dbReference type="PANTHER" id="PTHR12147">
    <property type="entry name" value="METALLOPEPTIDASE M28 FAMILY MEMBER"/>
    <property type="match status" value="1"/>
</dbReference>
<dbReference type="Proteomes" id="UP001138686">
    <property type="component" value="Unassembled WGS sequence"/>
</dbReference>
<comment type="similarity">
    <text evidence="3">Belongs to the peptidase M28 family.</text>
</comment>
<keyword evidence="7" id="KW-0325">Glycoprotein</keyword>
<dbReference type="GO" id="GO:0005774">
    <property type="term" value="C:vacuolar membrane"/>
    <property type="evidence" value="ECO:0007669"/>
    <property type="project" value="UniProtKB-SubCell"/>
</dbReference>
<protein>
    <recommendedName>
        <fullName evidence="4">Vacuolar membrane protease</fullName>
    </recommendedName>
    <alternativeName>
        <fullName evidence="8">FXNA-related family protease 1</fullName>
    </alternativeName>
</protein>
<evidence type="ECO:0000256" key="1">
    <source>
        <dbReference type="ARBA" id="ARBA00003273"/>
    </source>
</evidence>
<keyword evidence="6 9" id="KW-1133">Transmembrane helix</keyword>
<dbReference type="InterPro" id="IPR045175">
    <property type="entry name" value="M28_fam"/>
</dbReference>
<feature type="transmembrane region" description="Helical" evidence="9">
    <location>
        <begin position="329"/>
        <end position="350"/>
    </location>
</feature>
<keyword evidence="5" id="KW-0926">Vacuole</keyword>